<feature type="compositionally biased region" description="Low complexity" evidence="2">
    <location>
        <begin position="97"/>
        <end position="107"/>
    </location>
</feature>
<accession>A0ABR3VUJ8</accession>
<keyword evidence="1" id="KW-0195">Cyclin</keyword>
<dbReference type="InterPro" id="IPR031658">
    <property type="entry name" value="Cyclin_C_2"/>
</dbReference>
<comment type="caution">
    <text evidence="4">The sequence shown here is derived from an EMBL/GenBank/DDBJ whole genome shotgun (WGS) entry which is preliminary data.</text>
</comment>
<evidence type="ECO:0000259" key="3">
    <source>
        <dbReference type="Pfam" id="PF16899"/>
    </source>
</evidence>
<sequence length="476" mass="51582">MAAPEDARYRQSSQYRLWSFSPAQLTSIRDKTNSLARASISERLLANAAAAGGASSSSSTSLAPASATAAAPSSTSASAQTSSANTPDPTEQPQPQPQQQQQQQQQPRAAANGGGLPEFLTPAEERQLLTYFTIELLRAGTFCKVPTDMKATAAVFLRRFYLTNSIMTYPPTDILKTCLFFGCKAEGWYQSATVFADKFPNTTAEEILAGEFLLCQGLRFAFDVKHPFRALEGAIMELRRYGDVEEKRIVAAHGRARDILKFSPLVTDAYFHYTPSQIMLAALSLADRGLADRIVAETFGPAPSQTTTNNNKPSTAAAADGESSASTPNGGGSEVGNDTKSTKESRKDDKAKTSSAEVRDKLLAAVEACRDMLSEELPERMTEYWGTPASNKLIKPLRQKLKRCHDPDRWDLVALQKVQRGLVAKNGTAPQQQQQQQLGSALEADAAVFGDPAGHDAKRRRVGEKKLEDDPFGGPL</sequence>
<dbReference type="Proteomes" id="UP001586593">
    <property type="component" value="Unassembled WGS sequence"/>
</dbReference>
<reference evidence="4 5" key="1">
    <citation type="journal article" date="2024" name="Commun. Biol.">
        <title>Comparative genomic analysis of thermophilic fungi reveals convergent evolutionary adaptations and gene losses.</title>
        <authorList>
            <person name="Steindorff A.S."/>
            <person name="Aguilar-Pontes M.V."/>
            <person name="Robinson A.J."/>
            <person name="Andreopoulos B."/>
            <person name="LaButti K."/>
            <person name="Kuo A."/>
            <person name="Mondo S."/>
            <person name="Riley R."/>
            <person name="Otillar R."/>
            <person name="Haridas S."/>
            <person name="Lipzen A."/>
            <person name="Grimwood J."/>
            <person name="Schmutz J."/>
            <person name="Clum A."/>
            <person name="Reid I.D."/>
            <person name="Moisan M.C."/>
            <person name="Butler G."/>
            <person name="Nguyen T.T.M."/>
            <person name="Dewar K."/>
            <person name="Conant G."/>
            <person name="Drula E."/>
            <person name="Henrissat B."/>
            <person name="Hansel C."/>
            <person name="Singer S."/>
            <person name="Hutchinson M.I."/>
            <person name="de Vries R.P."/>
            <person name="Natvig D.O."/>
            <person name="Powell A.J."/>
            <person name="Tsang A."/>
            <person name="Grigoriev I.V."/>
        </authorList>
    </citation>
    <scope>NUCLEOTIDE SEQUENCE [LARGE SCALE GENOMIC DNA]</scope>
    <source>
        <strain evidence="4 5">ATCC 24622</strain>
    </source>
</reference>
<evidence type="ECO:0000313" key="5">
    <source>
        <dbReference type="Proteomes" id="UP001586593"/>
    </source>
</evidence>
<keyword evidence="5" id="KW-1185">Reference proteome</keyword>
<dbReference type="Pfam" id="PF16899">
    <property type="entry name" value="Cyclin_C_2"/>
    <property type="match status" value="1"/>
</dbReference>
<dbReference type="InterPro" id="IPR036915">
    <property type="entry name" value="Cyclin-like_sf"/>
</dbReference>
<evidence type="ECO:0000313" key="4">
    <source>
        <dbReference type="EMBL" id="KAL1845330.1"/>
    </source>
</evidence>
<gene>
    <name evidence="4" type="ORF">VTK73DRAFT_662</name>
</gene>
<dbReference type="CDD" id="cd20525">
    <property type="entry name" value="CYCLIN_CCNH_rpt2"/>
    <property type="match status" value="1"/>
</dbReference>
<name>A0ABR3VUJ8_9PEZI</name>
<feature type="compositionally biased region" description="Polar residues" evidence="2">
    <location>
        <begin position="303"/>
        <end position="314"/>
    </location>
</feature>
<evidence type="ECO:0000256" key="2">
    <source>
        <dbReference type="SAM" id="MobiDB-lite"/>
    </source>
</evidence>
<feature type="domain" description="Cyclin C-terminal" evidence="3">
    <location>
        <begin position="226"/>
        <end position="374"/>
    </location>
</feature>
<proteinExistence type="predicted"/>
<feature type="region of interest" description="Disordered" evidence="2">
    <location>
        <begin position="425"/>
        <end position="476"/>
    </location>
</feature>
<dbReference type="SUPFAM" id="SSF47954">
    <property type="entry name" value="Cyclin-like"/>
    <property type="match status" value="2"/>
</dbReference>
<feature type="region of interest" description="Disordered" evidence="2">
    <location>
        <begin position="300"/>
        <end position="356"/>
    </location>
</feature>
<dbReference type="CDD" id="cd20524">
    <property type="entry name" value="CYCLIN_CCNH_rpt1"/>
    <property type="match status" value="1"/>
</dbReference>
<organism evidence="4 5">
    <name type="scientific">Phialemonium thermophilum</name>
    <dbReference type="NCBI Taxonomy" id="223376"/>
    <lineage>
        <taxon>Eukaryota</taxon>
        <taxon>Fungi</taxon>
        <taxon>Dikarya</taxon>
        <taxon>Ascomycota</taxon>
        <taxon>Pezizomycotina</taxon>
        <taxon>Sordariomycetes</taxon>
        <taxon>Sordariomycetidae</taxon>
        <taxon>Cephalothecales</taxon>
        <taxon>Cephalothecaceae</taxon>
        <taxon>Phialemonium</taxon>
    </lineage>
</organism>
<feature type="compositionally biased region" description="Low complexity" evidence="2">
    <location>
        <begin position="47"/>
        <end position="86"/>
    </location>
</feature>
<dbReference type="Gene3D" id="1.10.472.10">
    <property type="entry name" value="Cyclin-like"/>
    <property type="match status" value="2"/>
</dbReference>
<evidence type="ECO:0000256" key="1">
    <source>
        <dbReference type="ARBA" id="ARBA00023127"/>
    </source>
</evidence>
<dbReference type="InterPro" id="IPR043198">
    <property type="entry name" value="Cyclin/Ssn8"/>
</dbReference>
<dbReference type="EMBL" id="JAZHXJ010001136">
    <property type="protein sequence ID" value="KAL1845330.1"/>
    <property type="molecule type" value="Genomic_DNA"/>
</dbReference>
<dbReference type="PANTHER" id="PTHR10026">
    <property type="entry name" value="CYCLIN"/>
    <property type="match status" value="1"/>
</dbReference>
<feature type="compositionally biased region" description="Basic and acidic residues" evidence="2">
    <location>
        <begin position="340"/>
        <end position="356"/>
    </location>
</feature>
<feature type="region of interest" description="Disordered" evidence="2">
    <location>
        <begin position="47"/>
        <end position="117"/>
    </location>
</feature>
<protein>
    <recommendedName>
        <fullName evidence="3">Cyclin C-terminal domain-containing protein</fullName>
    </recommendedName>
</protein>